<dbReference type="Proteomes" id="UP001359886">
    <property type="component" value="Unassembled WGS sequence"/>
</dbReference>
<keyword evidence="1" id="KW-1133">Transmembrane helix</keyword>
<feature type="transmembrane region" description="Helical" evidence="1">
    <location>
        <begin position="21"/>
        <end position="39"/>
    </location>
</feature>
<sequence length="231" mass="27316">MNDKLKEELEKTPYSKPKFSVLLGWIIAILSIAFFFFVIPPFSPSERSKTVTMPKVREFVRVELNKEWTDPISPPSGKCVWYETVRNVEHMKTTGQRLVNGEWEFWDANTQYPWDTNRFRATYEFSYLHYEIRTREQCIQGVKLAPKSEITVRHELKGHWSHPIDLEKGTCVKWWGADSTYRVQISRAKFGSENWVDWEPGMNFHRFRFGAPRGETATVFWQLRPAGQCRD</sequence>
<comment type="caution">
    <text evidence="2">The sequence shown here is derived from an EMBL/GenBank/DDBJ whole genome shotgun (WGS) entry which is preliminary data.</text>
</comment>
<dbReference type="RefSeq" id="WP_354696133.1">
    <property type="nucleotide sequence ID" value="NZ_JAZHOG010000010.1"/>
</dbReference>
<proteinExistence type="predicted"/>
<protein>
    <submittedName>
        <fullName evidence="2">Uncharacterized protein</fullName>
    </submittedName>
</protein>
<accession>A0AAW9RHA2</accession>
<name>A0AAW9RHA2_9GAMM</name>
<keyword evidence="1" id="KW-0472">Membrane</keyword>
<reference evidence="2 3" key="1">
    <citation type="submission" date="2024-02" db="EMBL/GenBank/DDBJ databases">
        <title>A novel Wenzhouxiangellaceae bacterium, isolated from coastal sediments.</title>
        <authorList>
            <person name="Du Z.-J."/>
            <person name="Ye Y.-Q."/>
            <person name="Zhang X.-Y."/>
        </authorList>
    </citation>
    <scope>NUCLEOTIDE SEQUENCE [LARGE SCALE GENOMIC DNA]</scope>
    <source>
        <strain evidence="2 3">CH-27</strain>
    </source>
</reference>
<organism evidence="2 3">
    <name type="scientific">Elongatibacter sediminis</name>
    <dbReference type="NCBI Taxonomy" id="3119006"/>
    <lineage>
        <taxon>Bacteria</taxon>
        <taxon>Pseudomonadati</taxon>
        <taxon>Pseudomonadota</taxon>
        <taxon>Gammaproteobacteria</taxon>
        <taxon>Chromatiales</taxon>
        <taxon>Wenzhouxiangellaceae</taxon>
        <taxon>Elongatibacter</taxon>
    </lineage>
</organism>
<dbReference type="AlphaFoldDB" id="A0AAW9RHA2"/>
<evidence type="ECO:0000313" key="2">
    <source>
        <dbReference type="EMBL" id="MEJ8568809.1"/>
    </source>
</evidence>
<keyword evidence="1" id="KW-0812">Transmembrane</keyword>
<keyword evidence="3" id="KW-1185">Reference proteome</keyword>
<evidence type="ECO:0000313" key="3">
    <source>
        <dbReference type="Proteomes" id="UP001359886"/>
    </source>
</evidence>
<gene>
    <name evidence="2" type="ORF">V3330_14340</name>
</gene>
<dbReference type="EMBL" id="JAZHOG010000010">
    <property type="protein sequence ID" value="MEJ8568809.1"/>
    <property type="molecule type" value="Genomic_DNA"/>
</dbReference>
<evidence type="ECO:0000256" key="1">
    <source>
        <dbReference type="SAM" id="Phobius"/>
    </source>
</evidence>